<evidence type="ECO:0000256" key="2">
    <source>
        <dbReference type="ARBA" id="ARBA00022670"/>
    </source>
</evidence>
<dbReference type="SUPFAM" id="SSF52317">
    <property type="entry name" value="Class I glutamine amidotransferase-like"/>
    <property type="match status" value="1"/>
</dbReference>
<keyword evidence="2" id="KW-0645">Protease</keyword>
<sequence>MRRILAIGGGGFTTEKEPSLVDAYIHRLIDKPRPRICFVATPSGDNRAQIDKFYEAYGSLDCEVSNLPFFNGWGPNVIPYTDFKPHLLSQDAIFVGGGHLRSALAVWREWGLDVAMKEAWNRGVLLAGMSAGAMCWFETALGGPFEQGNYGVQRGLGLLPGACAAHYHNAHVSERRVNLLAEMHRGLIPSTLAIDDFAAVLFEDQQLVKTVSWASTSTAYRVRQQNGCVEEAPLTAVPLQESLIV</sequence>
<dbReference type="EMBL" id="JABBFZ010000003">
    <property type="protein sequence ID" value="NML30582.1"/>
    <property type="molecule type" value="Genomic_DNA"/>
</dbReference>
<dbReference type="GO" id="GO:0008236">
    <property type="term" value="F:serine-type peptidase activity"/>
    <property type="evidence" value="ECO:0007669"/>
    <property type="project" value="UniProtKB-KW"/>
</dbReference>
<evidence type="ECO:0000313" key="6">
    <source>
        <dbReference type="Proteomes" id="UP000583127"/>
    </source>
</evidence>
<evidence type="ECO:0000256" key="1">
    <source>
        <dbReference type="ARBA" id="ARBA00006534"/>
    </source>
</evidence>
<dbReference type="RefSeq" id="WP_169496875.1">
    <property type="nucleotide sequence ID" value="NZ_JABBFZ010000003.1"/>
</dbReference>
<organism evidence="5 6">
    <name type="scientific">Paraburkholderia antibiotica</name>
    <dbReference type="NCBI Taxonomy" id="2728839"/>
    <lineage>
        <taxon>Bacteria</taxon>
        <taxon>Pseudomonadati</taxon>
        <taxon>Pseudomonadota</taxon>
        <taxon>Betaproteobacteria</taxon>
        <taxon>Burkholderiales</taxon>
        <taxon>Burkholderiaceae</taxon>
        <taxon>Paraburkholderia</taxon>
    </lineage>
</organism>
<evidence type="ECO:0000256" key="3">
    <source>
        <dbReference type="ARBA" id="ARBA00022801"/>
    </source>
</evidence>
<dbReference type="Pfam" id="PF03575">
    <property type="entry name" value="Peptidase_S51"/>
    <property type="match status" value="1"/>
</dbReference>
<comment type="caution">
    <text evidence="5">The sequence shown here is derived from an EMBL/GenBank/DDBJ whole genome shotgun (WGS) entry which is preliminary data.</text>
</comment>
<accession>A0A7X9X3V8</accession>
<proteinExistence type="inferred from homology"/>
<name>A0A7X9X3V8_9BURK</name>
<dbReference type="PANTHER" id="PTHR20842:SF0">
    <property type="entry name" value="ALPHA-ASPARTYL DIPEPTIDASE"/>
    <property type="match status" value="1"/>
</dbReference>
<dbReference type="PANTHER" id="PTHR20842">
    <property type="entry name" value="PROTEASE S51 ALPHA-ASPARTYL DIPEPTIDASE"/>
    <property type="match status" value="1"/>
</dbReference>
<dbReference type="InterPro" id="IPR005320">
    <property type="entry name" value="Peptidase_S51"/>
</dbReference>
<protein>
    <submittedName>
        <fullName evidence="5">Peptidase E</fullName>
    </submittedName>
</protein>
<dbReference type="Proteomes" id="UP000583127">
    <property type="component" value="Unassembled WGS sequence"/>
</dbReference>
<dbReference type="AlphaFoldDB" id="A0A7X9X3V8"/>
<reference evidence="5 6" key="1">
    <citation type="submission" date="2020-04" db="EMBL/GenBank/DDBJ databases">
        <title>Paraburkholderia sp. G-4-1-8 isolated from soil.</title>
        <authorList>
            <person name="Dahal R.H."/>
        </authorList>
    </citation>
    <scope>NUCLEOTIDE SEQUENCE [LARGE SCALE GENOMIC DNA]</scope>
    <source>
        <strain evidence="5 6">G-4-1-8</strain>
    </source>
</reference>
<evidence type="ECO:0000313" key="5">
    <source>
        <dbReference type="EMBL" id="NML30582.1"/>
    </source>
</evidence>
<dbReference type="InterPro" id="IPR029062">
    <property type="entry name" value="Class_I_gatase-like"/>
</dbReference>
<dbReference type="GO" id="GO:0006508">
    <property type="term" value="P:proteolysis"/>
    <property type="evidence" value="ECO:0007669"/>
    <property type="project" value="UniProtKB-KW"/>
</dbReference>
<evidence type="ECO:0000256" key="4">
    <source>
        <dbReference type="ARBA" id="ARBA00022825"/>
    </source>
</evidence>
<comment type="similarity">
    <text evidence="1">Belongs to the peptidase S51 family.</text>
</comment>
<gene>
    <name evidence="5" type="ORF">HHL14_07025</name>
</gene>
<dbReference type="Gene3D" id="3.40.50.880">
    <property type="match status" value="1"/>
</dbReference>
<dbReference type="CDD" id="cd03146">
    <property type="entry name" value="GAT1_Peptidase_E"/>
    <property type="match status" value="1"/>
</dbReference>
<keyword evidence="4" id="KW-0720">Serine protease</keyword>
<keyword evidence="3" id="KW-0378">Hydrolase</keyword>
<keyword evidence="6" id="KW-1185">Reference proteome</keyword>